<organism evidence="2 3">
    <name type="scientific">Lottia gigantea</name>
    <name type="common">Giant owl limpet</name>
    <dbReference type="NCBI Taxonomy" id="225164"/>
    <lineage>
        <taxon>Eukaryota</taxon>
        <taxon>Metazoa</taxon>
        <taxon>Spiralia</taxon>
        <taxon>Lophotrochozoa</taxon>
        <taxon>Mollusca</taxon>
        <taxon>Gastropoda</taxon>
        <taxon>Patellogastropoda</taxon>
        <taxon>Lottioidea</taxon>
        <taxon>Lottiidae</taxon>
        <taxon>Lottia</taxon>
    </lineage>
</organism>
<proteinExistence type="predicted"/>
<name>V4B3D8_LOTGI</name>
<keyword evidence="3" id="KW-1185">Reference proteome</keyword>
<evidence type="ECO:0000256" key="1">
    <source>
        <dbReference type="SAM" id="MobiDB-lite"/>
    </source>
</evidence>
<evidence type="ECO:0000313" key="2">
    <source>
        <dbReference type="EMBL" id="ESO82854.1"/>
    </source>
</evidence>
<dbReference type="EMBL" id="KB203854">
    <property type="protein sequence ID" value="ESO82854.1"/>
    <property type="molecule type" value="Genomic_DNA"/>
</dbReference>
<dbReference type="KEGG" id="lgi:LOTGIDRAFT_155889"/>
<feature type="compositionally biased region" description="Acidic residues" evidence="1">
    <location>
        <begin position="38"/>
        <end position="60"/>
    </location>
</feature>
<dbReference type="HOGENOM" id="CLU_2075821_0_0_1"/>
<dbReference type="RefSeq" id="XP_009066645.1">
    <property type="nucleotide sequence ID" value="XM_009068397.1"/>
</dbReference>
<dbReference type="CTD" id="20236872"/>
<dbReference type="GeneID" id="20236872"/>
<sequence length="118" mass="13574">MNGHDEEGYSPNDLKSYVQILTSIRRGAKTSRLKSKEEELEDDDSSDVDYDDTDYSDDNYNDGNLSYNNITKEIDDFLEHTGEGIIFLSDNNEEILNRLQIILAAMKEVIDRTDNIMK</sequence>
<accession>V4B3D8</accession>
<gene>
    <name evidence="2" type="ORF">LOTGIDRAFT_155889</name>
</gene>
<reference evidence="2 3" key="1">
    <citation type="journal article" date="2013" name="Nature">
        <title>Insights into bilaterian evolution from three spiralian genomes.</title>
        <authorList>
            <person name="Simakov O."/>
            <person name="Marletaz F."/>
            <person name="Cho S.J."/>
            <person name="Edsinger-Gonzales E."/>
            <person name="Havlak P."/>
            <person name="Hellsten U."/>
            <person name="Kuo D.H."/>
            <person name="Larsson T."/>
            <person name="Lv J."/>
            <person name="Arendt D."/>
            <person name="Savage R."/>
            <person name="Osoegawa K."/>
            <person name="de Jong P."/>
            <person name="Grimwood J."/>
            <person name="Chapman J.A."/>
            <person name="Shapiro H."/>
            <person name="Aerts A."/>
            <person name="Otillar R.P."/>
            <person name="Terry A.Y."/>
            <person name="Boore J.L."/>
            <person name="Grigoriev I.V."/>
            <person name="Lindberg D.R."/>
            <person name="Seaver E.C."/>
            <person name="Weisblat D.A."/>
            <person name="Putnam N.H."/>
            <person name="Rokhsar D.S."/>
        </authorList>
    </citation>
    <scope>NUCLEOTIDE SEQUENCE [LARGE SCALE GENOMIC DNA]</scope>
</reference>
<evidence type="ECO:0000313" key="3">
    <source>
        <dbReference type="Proteomes" id="UP000030746"/>
    </source>
</evidence>
<feature type="region of interest" description="Disordered" evidence="1">
    <location>
        <begin position="28"/>
        <end position="65"/>
    </location>
</feature>
<dbReference type="Proteomes" id="UP000030746">
    <property type="component" value="Unassembled WGS sequence"/>
</dbReference>
<protein>
    <submittedName>
        <fullName evidence="2">Uncharacterized protein</fullName>
    </submittedName>
</protein>
<dbReference type="AlphaFoldDB" id="V4B3D8"/>